<proteinExistence type="predicted"/>
<evidence type="ECO:0000313" key="3">
    <source>
        <dbReference type="EMBL" id="OQQ90497.1"/>
    </source>
</evidence>
<evidence type="ECO:0000256" key="1">
    <source>
        <dbReference type="SAM" id="Coils"/>
    </source>
</evidence>
<organism evidence="3 5">
    <name type="scientific">Ligilactobacillus salivarius</name>
    <dbReference type="NCBI Taxonomy" id="1624"/>
    <lineage>
        <taxon>Bacteria</taxon>
        <taxon>Bacillati</taxon>
        <taxon>Bacillota</taxon>
        <taxon>Bacilli</taxon>
        <taxon>Lactobacillales</taxon>
        <taxon>Lactobacillaceae</taxon>
        <taxon>Ligilactobacillus</taxon>
    </lineage>
</organism>
<evidence type="ECO:0000313" key="5">
    <source>
        <dbReference type="Proteomes" id="UP000192575"/>
    </source>
</evidence>
<dbReference type="Proteomes" id="UP000245607">
    <property type="component" value="Unassembled WGS sequence"/>
</dbReference>
<dbReference type="Proteomes" id="UP000192575">
    <property type="component" value="Unassembled WGS sequence"/>
</dbReference>
<evidence type="ECO:0000313" key="6">
    <source>
        <dbReference type="Proteomes" id="UP000245607"/>
    </source>
</evidence>
<dbReference type="RefSeq" id="WP_081534238.1">
    <property type="nucleotide sequence ID" value="NZ_CP027644.1"/>
</dbReference>
<evidence type="ECO:0000256" key="2">
    <source>
        <dbReference type="SAM" id="Phobius"/>
    </source>
</evidence>
<keyword evidence="1" id="KW-0175">Coiled coil</keyword>
<accession>A0A1V9RBG7</accession>
<sequence>MEVIKKIFDRLIKLGEWLRKLNFVKKVIQIKSVLQEQIILRKMIFFSVLFGSWLILVVAGLTSSNRQVYSEDELSTEQNFANGTGSVKLASQTYSKKDRLILLDFELNGQAGSGINPRNLKWKLYSKKARNSKLEVVPIYDKKVMVMIKNVPEDFDAYAVQITNKSVNANDISIDISSSSSSGTVTKKSSKKDWLQFMVTSRGKNLKQKDLKNISRKDLVLSEVNREIKFQNGQIKKLETAVKDMNKLIKDNNDKIKSLQKNATYLTDDQKESNDTEISNLRSSNDNYYQQIGEAKKNIKIVQARVKMLHKKYNDIKNGKLTNYTTVDVD</sequence>
<dbReference type="EMBL" id="QFAS01000005">
    <property type="protein sequence ID" value="PWG53240.1"/>
    <property type="molecule type" value="Genomic_DNA"/>
</dbReference>
<dbReference type="EMBL" id="NBEF01000017">
    <property type="protein sequence ID" value="OQQ90497.1"/>
    <property type="molecule type" value="Genomic_DNA"/>
</dbReference>
<comment type="caution">
    <text evidence="3">The sequence shown here is derived from an EMBL/GenBank/DDBJ whole genome shotgun (WGS) entry which is preliminary data.</text>
</comment>
<keyword evidence="2" id="KW-1133">Transmembrane helix</keyword>
<keyword evidence="2" id="KW-0812">Transmembrane</keyword>
<reference evidence="4 6" key="2">
    <citation type="submission" date="2018-05" db="EMBL/GenBank/DDBJ databases">
        <title>Lactobacillus salivarius genome sequencing and assembly.</title>
        <authorList>
            <person name="Audisio C."/>
            <person name="Albarracin L."/>
            <person name="Torres M.J."/>
            <person name="Hebert E.M."/>
            <person name="Saavedra L."/>
        </authorList>
    </citation>
    <scope>NUCLEOTIDE SEQUENCE [LARGE SCALE GENOMIC DNA]</scope>
    <source>
        <strain evidence="4 6">A3iob</strain>
    </source>
</reference>
<evidence type="ECO:0000313" key="4">
    <source>
        <dbReference type="EMBL" id="PWG53240.1"/>
    </source>
</evidence>
<dbReference type="AlphaFoldDB" id="A0A1V9RBG7"/>
<feature type="transmembrane region" description="Helical" evidence="2">
    <location>
        <begin position="43"/>
        <end position="61"/>
    </location>
</feature>
<reference evidence="3 5" key="1">
    <citation type="submission" date="2017-03" db="EMBL/GenBank/DDBJ databases">
        <title>Phylogenomics and comparative genomics of Lactobacillus salivarius, a mammalian gut commensal.</title>
        <authorList>
            <person name="Harris H.M."/>
        </authorList>
    </citation>
    <scope>NUCLEOTIDE SEQUENCE [LARGE SCALE GENOMIC DNA]</scope>
    <source>
        <strain evidence="3 5">JCM 1047</strain>
    </source>
</reference>
<gene>
    <name evidence="3" type="ORF">B6U56_04220</name>
    <name evidence="4" type="ORF">DB362_04780</name>
</gene>
<name>A0A1V9RBG7_9LACO</name>
<protein>
    <submittedName>
        <fullName evidence="3">Uncharacterized protein</fullName>
    </submittedName>
</protein>
<keyword evidence="2" id="KW-0472">Membrane</keyword>
<feature type="coiled-coil region" evidence="1">
    <location>
        <begin position="221"/>
        <end position="262"/>
    </location>
</feature>